<proteinExistence type="predicted"/>
<feature type="signal peptide" evidence="1">
    <location>
        <begin position="1"/>
        <end position="23"/>
    </location>
</feature>
<organism evidence="2 3">
    <name type="scientific">Armillaria solidipes</name>
    <dbReference type="NCBI Taxonomy" id="1076256"/>
    <lineage>
        <taxon>Eukaryota</taxon>
        <taxon>Fungi</taxon>
        <taxon>Dikarya</taxon>
        <taxon>Basidiomycota</taxon>
        <taxon>Agaricomycotina</taxon>
        <taxon>Agaricomycetes</taxon>
        <taxon>Agaricomycetidae</taxon>
        <taxon>Agaricales</taxon>
        <taxon>Marasmiineae</taxon>
        <taxon>Physalacriaceae</taxon>
        <taxon>Armillaria</taxon>
    </lineage>
</organism>
<dbReference type="AlphaFoldDB" id="A0A2H3BE33"/>
<dbReference type="Proteomes" id="UP000218334">
    <property type="component" value="Unassembled WGS sequence"/>
</dbReference>
<feature type="chain" id="PRO_5013890823" evidence="1">
    <location>
        <begin position="24"/>
        <end position="260"/>
    </location>
</feature>
<name>A0A2H3BE33_9AGAR</name>
<gene>
    <name evidence="2" type="ORF">ARMSODRAFT_1043998</name>
</gene>
<dbReference type="STRING" id="1076256.A0A2H3BE33"/>
<keyword evidence="3" id="KW-1185">Reference proteome</keyword>
<sequence>MLACSCWAFLILACLLMSDLSRSREEDNALVEKEDRLSSSNRCNSIWQDSAATESADSILLTKSQPRYLKVVQLKAGSGCITFMRDLLPHDNFSDSHFVTSEESASHDLSGPFSSLDLQKKRNVNSFDILSLLDRSGRAPDYPVSGCKILTSHSTLPGHGKGVAGNLPMVIGRGSYRGFVLPEEEKNVDILLLHFAMASLEFQRRILRENDAHARSHQTVSWHEASLLTVKSIGHPKSSVFSLPQTGISFGGWIGRHAQS</sequence>
<accession>A0A2H3BE33</accession>
<reference evidence="3" key="1">
    <citation type="journal article" date="2017" name="Nat. Ecol. Evol.">
        <title>Genome expansion and lineage-specific genetic innovations in the forest pathogenic fungi Armillaria.</title>
        <authorList>
            <person name="Sipos G."/>
            <person name="Prasanna A.N."/>
            <person name="Walter M.C."/>
            <person name="O'Connor E."/>
            <person name="Balint B."/>
            <person name="Krizsan K."/>
            <person name="Kiss B."/>
            <person name="Hess J."/>
            <person name="Varga T."/>
            <person name="Slot J."/>
            <person name="Riley R."/>
            <person name="Boka B."/>
            <person name="Rigling D."/>
            <person name="Barry K."/>
            <person name="Lee J."/>
            <person name="Mihaltcheva S."/>
            <person name="LaButti K."/>
            <person name="Lipzen A."/>
            <person name="Waldron R."/>
            <person name="Moloney N.M."/>
            <person name="Sperisen C."/>
            <person name="Kredics L."/>
            <person name="Vagvoelgyi C."/>
            <person name="Patrignani A."/>
            <person name="Fitzpatrick D."/>
            <person name="Nagy I."/>
            <person name="Doyle S."/>
            <person name="Anderson J.B."/>
            <person name="Grigoriev I.V."/>
            <person name="Gueldener U."/>
            <person name="Muensterkoetter M."/>
            <person name="Nagy L.G."/>
        </authorList>
    </citation>
    <scope>NUCLEOTIDE SEQUENCE [LARGE SCALE GENOMIC DNA]</scope>
    <source>
        <strain evidence="3">28-4</strain>
    </source>
</reference>
<dbReference type="EMBL" id="KZ293434">
    <property type="protein sequence ID" value="PBK67930.1"/>
    <property type="molecule type" value="Genomic_DNA"/>
</dbReference>
<protein>
    <submittedName>
        <fullName evidence="2">Uncharacterized protein</fullName>
    </submittedName>
</protein>
<evidence type="ECO:0000256" key="1">
    <source>
        <dbReference type="SAM" id="SignalP"/>
    </source>
</evidence>
<keyword evidence="1" id="KW-0732">Signal</keyword>
<evidence type="ECO:0000313" key="2">
    <source>
        <dbReference type="EMBL" id="PBK67930.1"/>
    </source>
</evidence>
<evidence type="ECO:0000313" key="3">
    <source>
        <dbReference type="Proteomes" id="UP000218334"/>
    </source>
</evidence>